<evidence type="ECO:0000313" key="2">
    <source>
        <dbReference type="Proteomes" id="UP001280121"/>
    </source>
</evidence>
<dbReference type="EMBL" id="JANJYI010000006">
    <property type="protein sequence ID" value="KAK2644724.1"/>
    <property type="molecule type" value="Genomic_DNA"/>
</dbReference>
<dbReference type="AlphaFoldDB" id="A0AAD9TYP4"/>
<dbReference type="PANTHER" id="PTHR47599:SF4">
    <property type="entry name" value="POLYPROTEIN"/>
    <property type="match status" value="1"/>
</dbReference>
<sequence length="248" mass="28168">MIQNNVTSPLGYLNVQIRLKPLAKIGLNNSILICLRDGRITDYKESILAIAKTNCSNGPIYFQYYPSFTIALNVDIHKEKCLVVDIQTHNYHFSGGFNPYKLVYKIHYRLLTSGQIPNFRPPQILLGQTICYNESPAVNVMVPKALLWEDISLPDTWLKEKVAPVSTRPPTRSLWNIVTYDNGNLGINFGSRLTLQDSRTEVSDEDFQSARQSLSQSLTRTRSHTGLRRQLRGEFIDSRPSISTQPIL</sequence>
<keyword evidence="2" id="KW-1185">Reference proteome</keyword>
<proteinExistence type="predicted"/>
<reference evidence="1" key="1">
    <citation type="journal article" date="2023" name="Plant J.">
        <title>Genome sequences and population genomics provide insights into the demographic history, inbreeding, and mutation load of two 'living fossil' tree species of Dipteronia.</title>
        <authorList>
            <person name="Feng Y."/>
            <person name="Comes H.P."/>
            <person name="Chen J."/>
            <person name="Zhu S."/>
            <person name="Lu R."/>
            <person name="Zhang X."/>
            <person name="Li P."/>
            <person name="Qiu J."/>
            <person name="Olsen K.M."/>
            <person name="Qiu Y."/>
        </authorList>
    </citation>
    <scope>NUCLEOTIDE SEQUENCE</scope>
    <source>
        <strain evidence="1">KIB01</strain>
    </source>
</reference>
<organism evidence="1 2">
    <name type="scientific">Dipteronia dyeriana</name>
    <dbReference type="NCBI Taxonomy" id="168575"/>
    <lineage>
        <taxon>Eukaryota</taxon>
        <taxon>Viridiplantae</taxon>
        <taxon>Streptophyta</taxon>
        <taxon>Embryophyta</taxon>
        <taxon>Tracheophyta</taxon>
        <taxon>Spermatophyta</taxon>
        <taxon>Magnoliopsida</taxon>
        <taxon>eudicotyledons</taxon>
        <taxon>Gunneridae</taxon>
        <taxon>Pentapetalae</taxon>
        <taxon>rosids</taxon>
        <taxon>malvids</taxon>
        <taxon>Sapindales</taxon>
        <taxon>Sapindaceae</taxon>
        <taxon>Hippocastanoideae</taxon>
        <taxon>Acereae</taxon>
        <taxon>Dipteronia</taxon>
    </lineage>
</organism>
<name>A0AAD9TYP4_9ROSI</name>
<dbReference type="InterPro" id="IPR051596">
    <property type="entry name" value="Caulimoviridae_Movement"/>
</dbReference>
<evidence type="ECO:0000313" key="1">
    <source>
        <dbReference type="EMBL" id="KAK2644724.1"/>
    </source>
</evidence>
<accession>A0AAD9TYP4</accession>
<gene>
    <name evidence="1" type="ORF">Ddye_019919</name>
</gene>
<dbReference type="PANTHER" id="PTHR47599">
    <property type="entry name" value="CELL-TO-CELL MOVEMENT PROTEIN"/>
    <property type="match status" value="1"/>
</dbReference>
<dbReference type="InterPro" id="IPR028919">
    <property type="entry name" value="Viral_movement"/>
</dbReference>
<dbReference type="Proteomes" id="UP001280121">
    <property type="component" value="Unassembled WGS sequence"/>
</dbReference>
<protein>
    <submittedName>
        <fullName evidence="1">Uncharacterized protein</fullName>
    </submittedName>
</protein>
<comment type="caution">
    <text evidence="1">The sequence shown here is derived from an EMBL/GenBank/DDBJ whole genome shotgun (WGS) entry which is preliminary data.</text>
</comment>
<dbReference type="Pfam" id="PF01107">
    <property type="entry name" value="MP"/>
    <property type="match status" value="1"/>
</dbReference>